<keyword evidence="3 6" id="KW-0032">Aminotransferase</keyword>
<dbReference type="Pfam" id="PF00155">
    <property type="entry name" value="Aminotran_1_2"/>
    <property type="match status" value="1"/>
</dbReference>
<accession>A0A517SZW3</accession>
<dbReference type="OrthoDB" id="231967at2"/>
<dbReference type="AlphaFoldDB" id="A0A517SZW3"/>
<evidence type="ECO:0000256" key="4">
    <source>
        <dbReference type="ARBA" id="ARBA00022679"/>
    </source>
</evidence>
<protein>
    <recommendedName>
        <fullName evidence="6">Aminotransferase</fullName>
        <ecNumber evidence="6">2.6.1.-</ecNumber>
    </recommendedName>
</protein>
<evidence type="ECO:0000313" key="9">
    <source>
        <dbReference type="Proteomes" id="UP000315003"/>
    </source>
</evidence>
<dbReference type="Gene3D" id="3.90.1150.10">
    <property type="entry name" value="Aspartate Aminotransferase, domain 1"/>
    <property type="match status" value="1"/>
</dbReference>
<evidence type="ECO:0000259" key="7">
    <source>
        <dbReference type="Pfam" id="PF00155"/>
    </source>
</evidence>
<feature type="domain" description="Aminotransferase class I/classII large" evidence="7">
    <location>
        <begin position="33"/>
        <end position="382"/>
    </location>
</feature>
<evidence type="ECO:0000256" key="2">
    <source>
        <dbReference type="ARBA" id="ARBA00007441"/>
    </source>
</evidence>
<dbReference type="SUPFAM" id="SSF53383">
    <property type="entry name" value="PLP-dependent transferases"/>
    <property type="match status" value="1"/>
</dbReference>
<dbReference type="PROSITE" id="PS00105">
    <property type="entry name" value="AA_TRANSFER_CLASS_1"/>
    <property type="match status" value="1"/>
</dbReference>
<dbReference type="InterPro" id="IPR050596">
    <property type="entry name" value="AspAT/PAT-like"/>
</dbReference>
<evidence type="ECO:0000256" key="6">
    <source>
        <dbReference type="RuleBase" id="RU000481"/>
    </source>
</evidence>
<dbReference type="NCBIfam" id="NF004621">
    <property type="entry name" value="PRK05957.1"/>
    <property type="match status" value="1"/>
</dbReference>
<keyword evidence="9" id="KW-1185">Reference proteome</keyword>
<dbReference type="Proteomes" id="UP000315003">
    <property type="component" value="Chromosome"/>
</dbReference>
<gene>
    <name evidence="8" type="primary">aspC_3</name>
    <name evidence="8" type="ORF">SV7mr_41080</name>
</gene>
<dbReference type="GO" id="GO:0030170">
    <property type="term" value="F:pyridoxal phosphate binding"/>
    <property type="evidence" value="ECO:0007669"/>
    <property type="project" value="InterPro"/>
</dbReference>
<dbReference type="PANTHER" id="PTHR46383">
    <property type="entry name" value="ASPARTATE AMINOTRANSFERASE"/>
    <property type="match status" value="1"/>
</dbReference>
<evidence type="ECO:0000313" key="8">
    <source>
        <dbReference type="EMBL" id="QDT61571.1"/>
    </source>
</evidence>
<evidence type="ECO:0000256" key="3">
    <source>
        <dbReference type="ARBA" id="ARBA00022576"/>
    </source>
</evidence>
<dbReference type="GO" id="GO:0006520">
    <property type="term" value="P:amino acid metabolic process"/>
    <property type="evidence" value="ECO:0007669"/>
    <property type="project" value="InterPro"/>
</dbReference>
<dbReference type="EMBL" id="CP036272">
    <property type="protein sequence ID" value="QDT61571.1"/>
    <property type="molecule type" value="Genomic_DNA"/>
</dbReference>
<dbReference type="Gene3D" id="3.40.640.10">
    <property type="entry name" value="Type I PLP-dependent aspartate aminotransferase-like (Major domain)"/>
    <property type="match status" value="1"/>
</dbReference>
<comment type="cofactor">
    <cofactor evidence="1 6">
        <name>pyridoxal 5'-phosphate</name>
        <dbReference type="ChEBI" id="CHEBI:597326"/>
    </cofactor>
</comment>
<dbReference type="InterPro" id="IPR004838">
    <property type="entry name" value="NHTrfase_class1_PyrdxlP-BS"/>
</dbReference>
<dbReference type="EC" id="2.6.1.-" evidence="6"/>
<sequence length="398" mass="43124">MDESAKVSRRITGVQSPVIPIVAQWTAQTPGTISLGQGVVHYGPPESVFTTLADPAIQGYHTDRYGPVVGDQALLNAIEHKLLVDNGISLAAGDEKGDSGSEVVVTAGANMGFLNAILAIADVDDEIILLTPYYFNHHMAIEIAGCRVVEVPTDRDSQPVVADIAAAITDRTRAVVTISPNNPTGALYREEVLRQINSLCQQRGIFHLSDEAYEYFIYDEARHFSPGSIAGAAEHTISLFSLSKTYAMAGFRIGYQVLPKRLSVAVKKVQDTNLICPPRVCQQAALAAMQVGPEHCQQYVPELQQVRDRAIDRLQTLGERCQISRPEGAFYLFLHLDSSQDDVTLTEQLIRQHQVAVLPGSAFGASASCSLRLSFGALNGQTVIDGIDRLADGLRTLL</sequence>
<reference evidence="8 9" key="1">
    <citation type="submission" date="2019-02" db="EMBL/GenBank/DDBJ databases">
        <title>Deep-cultivation of Planctomycetes and their phenomic and genomic characterization uncovers novel biology.</title>
        <authorList>
            <person name="Wiegand S."/>
            <person name="Jogler M."/>
            <person name="Boedeker C."/>
            <person name="Pinto D."/>
            <person name="Vollmers J."/>
            <person name="Rivas-Marin E."/>
            <person name="Kohn T."/>
            <person name="Peeters S.H."/>
            <person name="Heuer A."/>
            <person name="Rast P."/>
            <person name="Oberbeckmann S."/>
            <person name="Bunk B."/>
            <person name="Jeske O."/>
            <person name="Meyerdierks A."/>
            <person name="Storesund J.E."/>
            <person name="Kallscheuer N."/>
            <person name="Luecker S."/>
            <person name="Lage O.M."/>
            <person name="Pohl T."/>
            <person name="Merkel B.J."/>
            <person name="Hornburger P."/>
            <person name="Mueller R.-W."/>
            <person name="Bruemmer F."/>
            <person name="Labrenz M."/>
            <person name="Spormann A.M."/>
            <person name="Op den Camp H."/>
            <person name="Overmann J."/>
            <person name="Amann R."/>
            <person name="Jetten M.S.M."/>
            <person name="Mascher T."/>
            <person name="Medema M.H."/>
            <person name="Devos D.P."/>
            <person name="Kaster A.-K."/>
            <person name="Ovreas L."/>
            <person name="Rohde M."/>
            <person name="Galperin M.Y."/>
            <person name="Jogler C."/>
        </authorList>
    </citation>
    <scope>NUCLEOTIDE SEQUENCE [LARGE SCALE GENOMIC DNA]</scope>
    <source>
        <strain evidence="8 9">SV_7m_r</strain>
    </source>
</reference>
<keyword evidence="4 6" id="KW-0808">Transferase</keyword>
<dbReference type="GO" id="GO:0008483">
    <property type="term" value="F:transaminase activity"/>
    <property type="evidence" value="ECO:0007669"/>
    <property type="project" value="UniProtKB-KW"/>
</dbReference>
<dbReference type="InterPro" id="IPR015421">
    <property type="entry name" value="PyrdxlP-dep_Trfase_major"/>
</dbReference>
<comment type="similarity">
    <text evidence="2 6">Belongs to the class-I pyridoxal-phosphate-dependent aminotransferase family.</text>
</comment>
<organism evidence="8 9">
    <name type="scientific">Stieleria bergensis</name>
    <dbReference type="NCBI Taxonomy" id="2528025"/>
    <lineage>
        <taxon>Bacteria</taxon>
        <taxon>Pseudomonadati</taxon>
        <taxon>Planctomycetota</taxon>
        <taxon>Planctomycetia</taxon>
        <taxon>Pirellulales</taxon>
        <taxon>Pirellulaceae</taxon>
        <taxon>Stieleria</taxon>
    </lineage>
</organism>
<evidence type="ECO:0000256" key="5">
    <source>
        <dbReference type="ARBA" id="ARBA00022898"/>
    </source>
</evidence>
<proteinExistence type="inferred from homology"/>
<dbReference type="PANTHER" id="PTHR46383:SF5">
    <property type="entry name" value="AMINOTRANSFERASE CLASS I_CLASSII DOMAIN-CONTAINING PROTEIN"/>
    <property type="match status" value="1"/>
</dbReference>
<dbReference type="RefSeq" id="WP_145275733.1">
    <property type="nucleotide sequence ID" value="NZ_CP036272.1"/>
</dbReference>
<dbReference type="InterPro" id="IPR004839">
    <property type="entry name" value="Aminotransferase_I/II_large"/>
</dbReference>
<evidence type="ECO:0000256" key="1">
    <source>
        <dbReference type="ARBA" id="ARBA00001933"/>
    </source>
</evidence>
<keyword evidence="5" id="KW-0663">Pyridoxal phosphate</keyword>
<dbReference type="InterPro" id="IPR015422">
    <property type="entry name" value="PyrdxlP-dep_Trfase_small"/>
</dbReference>
<dbReference type="InterPro" id="IPR015424">
    <property type="entry name" value="PyrdxlP-dep_Trfase"/>
</dbReference>
<dbReference type="CDD" id="cd00609">
    <property type="entry name" value="AAT_like"/>
    <property type="match status" value="1"/>
</dbReference>
<name>A0A517SZW3_9BACT</name>